<gene>
    <name evidence="1" type="ORF">DARMORV10_C04P08550.1</name>
</gene>
<protein>
    <submittedName>
        <fullName evidence="1">(rape) hypothetical protein</fullName>
    </submittedName>
</protein>
<dbReference type="Proteomes" id="UP001295469">
    <property type="component" value="Chromosome C04"/>
</dbReference>
<name>A0A816J6D2_BRANA</name>
<reference evidence="1" key="1">
    <citation type="submission" date="2021-01" db="EMBL/GenBank/DDBJ databases">
        <authorList>
            <consortium name="Genoscope - CEA"/>
            <person name="William W."/>
        </authorList>
    </citation>
    <scope>NUCLEOTIDE SEQUENCE</scope>
</reference>
<accession>A0A816J6D2</accession>
<dbReference type="AlphaFoldDB" id="A0A816J6D2"/>
<sequence>MLWYPLNCVELVIHHVWMIRRYFTKPYTYASSCGLQKILLIDILLSSDSVLVFRFVFFQYNFMSCRHSTSYEDSCVHIDVAPCFFL</sequence>
<evidence type="ECO:0000313" key="1">
    <source>
        <dbReference type="EMBL" id="CAF1809658.1"/>
    </source>
</evidence>
<proteinExistence type="predicted"/>
<organism evidence="1">
    <name type="scientific">Brassica napus</name>
    <name type="common">Rape</name>
    <dbReference type="NCBI Taxonomy" id="3708"/>
    <lineage>
        <taxon>Eukaryota</taxon>
        <taxon>Viridiplantae</taxon>
        <taxon>Streptophyta</taxon>
        <taxon>Embryophyta</taxon>
        <taxon>Tracheophyta</taxon>
        <taxon>Spermatophyta</taxon>
        <taxon>Magnoliopsida</taxon>
        <taxon>eudicotyledons</taxon>
        <taxon>Gunneridae</taxon>
        <taxon>Pentapetalae</taxon>
        <taxon>rosids</taxon>
        <taxon>malvids</taxon>
        <taxon>Brassicales</taxon>
        <taxon>Brassicaceae</taxon>
        <taxon>Brassiceae</taxon>
        <taxon>Brassica</taxon>
    </lineage>
</organism>
<dbReference type="EMBL" id="HG994368">
    <property type="protein sequence ID" value="CAF1809658.1"/>
    <property type="molecule type" value="Genomic_DNA"/>
</dbReference>